<comment type="caution">
    <text evidence="1">The sequence shown here is derived from an EMBL/GenBank/DDBJ whole genome shotgun (WGS) entry which is preliminary data.</text>
</comment>
<evidence type="ECO:0000313" key="1">
    <source>
        <dbReference type="EMBL" id="MEO9246702.1"/>
    </source>
</evidence>
<dbReference type="RefSeq" id="WP_347918940.1">
    <property type="nucleotide sequence ID" value="NZ_JBDXMX010000001.1"/>
</dbReference>
<name>A0ABV0IGT5_9MICC</name>
<keyword evidence="2" id="KW-1185">Reference proteome</keyword>
<protein>
    <submittedName>
        <fullName evidence="1">Uncharacterized protein</fullName>
    </submittedName>
</protein>
<dbReference type="Gene3D" id="1.50.10.20">
    <property type="match status" value="1"/>
</dbReference>
<organism evidence="1 2">
    <name type="scientific">Citricoccus nitrophenolicus</name>
    <dbReference type="NCBI Taxonomy" id="863575"/>
    <lineage>
        <taxon>Bacteria</taxon>
        <taxon>Bacillati</taxon>
        <taxon>Actinomycetota</taxon>
        <taxon>Actinomycetes</taxon>
        <taxon>Micrococcales</taxon>
        <taxon>Micrococcaceae</taxon>
        <taxon>Citricoccus</taxon>
    </lineage>
</organism>
<dbReference type="EMBL" id="JBDXMX010000001">
    <property type="protein sequence ID" value="MEO9246702.1"/>
    <property type="molecule type" value="Genomic_DNA"/>
</dbReference>
<evidence type="ECO:0000313" key="2">
    <source>
        <dbReference type="Proteomes" id="UP001484097"/>
    </source>
</evidence>
<proteinExistence type="predicted"/>
<reference evidence="1 2" key="1">
    <citation type="submission" date="2024-05" db="EMBL/GenBank/DDBJ databases">
        <authorList>
            <person name="Yi C."/>
        </authorList>
    </citation>
    <scope>NUCLEOTIDE SEQUENCE [LARGE SCALE GENOMIC DNA]</scope>
    <source>
        <strain evidence="1 2">XS13</strain>
    </source>
</reference>
<dbReference type="SUPFAM" id="SSF48239">
    <property type="entry name" value="Terpenoid cyclases/Protein prenyltransferases"/>
    <property type="match status" value="1"/>
</dbReference>
<dbReference type="Proteomes" id="UP001484097">
    <property type="component" value="Unassembled WGS sequence"/>
</dbReference>
<sequence>MNHRPFTPGVRAADAEEFVYSHGRLLERRRINLLLHGGGLDGVLAALGAYRNPDGGFGHGLEPDVRSPHSEPLSTLAALDLLASWDLADHPWVRSALEWAAAASAVDGSVPFVTEASLEWPHAPWVQPTDGGSHLTYGFAAAARLTGFAGGWAEAAADWCRARLSPDSAVGSALPSRELPAYEAKYAVRFLASEGIGDPLAHPVLAELGARLRADGALRVVGGAEDERIHAIDLLHNPWALPFPTDLPGRLAPGEVLTRDRDWLAAGQRPDGGWTVDWPAWSPAQGLEWRGLRTVEALEILAR</sequence>
<dbReference type="InterPro" id="IPR008930">
    <property type="entry name" value="Terpenoid_cyclase/PrenylTrfase"/>
</dbReference>
<gene>
    <name evidence="1" type="ORF">ABDK96_03310</name>
</gene>
<accession>A0ABV0IGT5</accession>